<evidence type="ECO:0000313" key="2">
    <source>
        <dbReference type="EMBL" id="KAF0414553.1"/>
    </source>
</evidence>
<reference evidence="2 3" key="1">
    <citation type="journal article" date="2019" name="Environ. Microbiol.">
        <title>At the nexus of three kingdoms: the genome of the mycorrhizal fungus Gigaspora margarita provides insights into plant, endobacterial and fungal interactions.</title>
        <authorList>
            <person name="Venice F."/>
            <person name="Ghignone S."/>
            <person name="Salvioli di Fossalunga A."/>
            <person name="Amselem J."/>
            <person name="Novero M."/>
            <person name="Xianan X."/>
            <person name="Sedzielewska Toro K."/>
            <person name="Morin E."/>
            <person name="Lipzen A."/>
            <person name="Grigoriev I.V."/>
            <person name="Henrissat B."/>
            <person name="Martin F.M."/>
            <person name="Bonfante P."/>
        </authorList>
    </citation>
    <scope>NUCLEOTIDE SEQUENCE [LARGE SCALE GENOMIC DNA]</scope>
    <source>
        <strain evidence="2 3">BEG34</strain>
    </source>
</reference>
<organism evidence="2 3">
    <name type="scientific">Gigaspora margarita</name>
    <dbReference type="NCBI Taxonomy" id="4874"/>
    <lineage>
        <taxon>Eukaryota</taxon>
        <taxon>Fungi</taxon>
        <taxon>Fungi incertae sedis</taxon>
        <taxon>Mucoromycota</taxon>
        <taxon>Glomeromycotina</taxon>
        <taxon>Glomeromycetes</taxon>
        <taxon>Diversisporales</taxon>
        <taxon>Gigasporaceae</taxon>
        <taxon>Gigaspora</taxon>
    </lineage>
</organism>
<accession>A0A8H4A363</accession>
<keyword evidence="1" id="KW-0472">Membrane</keyword>
<gene>
    <name evidence="2" type="ORF">F8M41_007681</name>
</gene>
<evidence type="ECO:0000256" key="1">
    <source>
        <dbReference type="SAM" id="Phobius"/>
    </source>
</evidence>
<proteinExistence type="predicted"/>
<comment type="caution">
    <text evidence="2">The sequence shown here is derived from an EMBL/GenBank/DDBJ whole genome shotgun (WGS) entry which is preliminary data.</text>
</comment>
<keyword evidence="1" id="KW-0812">Transmembrane</keyword>
<dbReference type="EMBL" id="WTPW01001783">
    <property type="protein sequence ID" value="KAF0414553.1"/>
    <property type="molecule type" value="Genomic_DNA"/>
</dbReference>
<sequence length="100" mass="11781">MFDIDFTKLPVYGYIFISIYLSAVLFFLYKALCLLTGSLKDLARIIFGENVQKEENFTTWIQQNIPRRLPNFVTRPLAWLQNRFQGGQQGLPRWTNDRFG</sequence>
<dbReference type="Proteomes" id="UP000439903">
    <property type="component" value="Unassembled WGS sequence"/>
</dbReference>
<keyword evidence="1" id="KW-1133">Transmembrane helix</keyword>
<name>A0A8H4A363_GIGMA</name>
<keyword evidence="3" id="KW-1185">Reference proteome</keyword>
<feature type="transmembrane region" description="Helical" evidence="1">
    <location>
        <begin position="12"/>
        <end position="35"/>
    </location>
</feature>
<protein>
    <submittedName>
        <fullName evidence="2">Uncharacterized protein</fullName>
    </submittedName>
</protein>
<evidence type="ECO:0000313" key="3">
    <source>
        <dbReference type="Proteomes" id="UP000439903"/>
    </source>
</evidence>
<dbReference type="AlphaFoldDB" id="A0A8H4A363"/>